<evidence type="ECO:0000313" key="8">
    <source>
        <dbReference type="Proteomes" id="UP000305457"/>
    </source>
</evidence>
<evidence type="ECO:0000256" key="2">
    <source>
        <dbReference type="ARBA" id="ARBA00023274"/>
    </source>
</evidence>
<dbReference type="EMBL" id="CP040825">
    <property type="protein sequence ID" value="QCZ36756.1"/>
    <property type="molecule type" value="Genomic_DNA"/>
</dbReference>
<dbReference type="CDD" id="cd00353">
    <property type="entry name" value="Ribosomal_S15p_S13e"/>
    <property type="match status" value="1"/>
</dbReference>
<evidence type="ECO:0000256" key="3">
    <source>
        <dbReference type="ARBA" id="ARBA00064542"/>
    </source>
</evidence>
<dbReference type="GO" id="GO:0019843">
    <property type="term" value="F:rRNA binding"/>
    <property type="evidence" value="ECO:0007669"/>
    <property type="project" value="UniProtKB-UniRule"/>
</dbReference>
<dbReference type="OrthoDB" id="9799262at2"/>
<dbReference type="Proteomes" id="UP000315201">
    <property type="component" value="Chromosome"/>
</dbReference>
<dbReference type="PANTHER" id="PTHR23321:SF26">
    <property type="entry name" value="SMALL RIBOSOMAL SUBUNIT PROTEIN US15M"/>
    <property type="match status" value="1"/>
</dbReference>
<name>A0A4Y6I762_9MOLU</name>
<dbReference type="Gene3D" id="1.10.287.10">
    <property type="entry name" value="S15/NS1, RNA-binding"/>
    <property type="match status" value="1"/>
</dbReference>
<keyword evidence="1 4" id="KW-0689">Ribosomal protein</keyword>
<accession>A0A5B7XVB1</accession>
<dbReference type="EMBL" id="CP041147">
    <property type="protein sequence ID" value="QDF65039.1"/>
    <property type="molecule type" value="Genomic_DNA"/>
</dbReference>
<proteinExistence type="inferred from homology"/>
<dbReference type="SMART" id="SM01387">
    <property type="entry name" value="Ribosomal_S15"/>
    <property type="match status" value="1"/>
</dbReference>
<comment type="subunit">
    <text evidence="3 4">Part of the 30S ribosomal subunit. Forms a bridge to the 50S subunit in the 70S ribosome, contacting the 23S rRNA.</text>
</comment>
<dbReference type="AlphaFoldDB" id="A0A4Y6I762"/>
<evidence type="ECO:0000313" key="9">
    <source>
        <dbReference type="Proteomes" id="UP000315201"/>
    </source>
</evidence>
<organism evidence="7 9">
    <name type="scientific">Mycoplasma nasistruthionis</name>
    <dbReference type="NCBI Taxonomy" id="353852"/>
    <lineage>
        <taxon>Bacteria</taxon>
        <taxon>Bacillati</taxon>
        <taxon>Mycoplasmatota</taxon>
        <taxon>Mollicutes</taxon>
        <taxon>Mycoplasmataceae</taxon>
        <taxon>Mycoplasma</taxon>
    </lineage>
</organism>
<dbReference type="NCBIfam" id="TIGR00952">
    <property type="entry name" value="S15_bact"/>
    <property type="match status" value="1"/>
</dbReference>
<dbReference type="HAMAP" id="MF_01343_B">
    <property type="entry name" value="Ribosomal_uS15_B"/>
    <property type="match status" value="1"/>
</dbReference>
<dbReference type="GO" id="GO:0006412">
    <property type="term" value="P:translation"/>
    <property type="evidence" value="ECO:0007669"/>
    <property type="project" value="UniProtKB-UniRule"/>
</dbReference>
<dbReference type="GO" id="GO:0022627">
    <property type="term" value="C:cytosolic small ribosomal subunit"/>
    <property type="evidence" value="ECO:0007669"/>
    <property type="project" value="TreeGrafter"/>
</dbReference>
<dbReference type="InterPro" id="IPR005290">
    <property type="entry name" value="Ribosomal_uS15_bac-type"/>
</dbReference>
<keyword evidence="9" id="KW-1185">Reference proteome</keyword>
<reference evidence="6 8" key="2">
    <citation type="submission" date="2019-06" db="EMBL/GenBank/DDBJ databases">
        <title>Mycoplasma sp. 2F1A isolated from ostrich.</title>
        <authorList>
            <person name="Spergser J."/>
        </authorList>
    </citation>
    <scope>NUCLEOTIDE SEQUENCE [LARGE SCALE GENOMIC DNA]</scope>
    <source>
        <strain evidence="6 8">2F1A</strain>
    </source>
</reference>
<evidence type="ECO:0000313" key="7">
    <source>
        <dbReference type="EMBL" id="QDF65039.1"/>
    </source>
</evidence>
<dbReference type="InterPro" id="IPR009068">
    <property type="entry name" value="uS15_NS1_RNA-bd_sf"/>
</dbReference>
<evidence type="ECO:0000256" key="1">
    <source>
        <dbReference type="ARBA" id="ARBA00022980"/>
    </source>
</evidence>
<comment type="similarity">
    <text evidence="4 5">Belongs to the universal ribosomal protein uS15 family.</text>
</comment>
<keyword evidence="4" id="KW-0699">rRNA-binding</keyword>
<dbReference type="Pfam" id="PF00312">
    <property type="entry name" value="Ribosomal_S15"/>
    <property type="match status" value="1"/>
</dbReference>
<dbReference type="FunFam" id="1.10.287.10:FF:000002">
    <property type="entry name" value="30S ribosomal protein S15"/>
    <property type="match status" value="1"/>
</dbReference>
<comment type="function">
    <text evidence="4">Forms an intersubunit bridge (bridge B4) with the 23S rRNA of the 50S subunit in the ribosome.</text>
</comment>
<dbReference type="InterPro" id="IPR000589">
    <property type="entry name" value="Ribosomal_uS15"/>
</dbReference>
<dbReference type="KEGG" id="mnh:FG904_01885"/>
<dbReference type="Proteomes" id="UP000305457">
    <property type="component" value="Chromosome"/>
</dbReference>
<keyword evidence="4" id="KW-0694">RNA-binding</keyword>
<evidence type="ECO:0000256" key="5">
    <source>
        <dbReference type="RuleBase" id="RU003919"/>
    </source>
</evidence>
<dbReference type="Gene3D" id="6.10.250.3130">
    <property type="match status" value="1"/>
</dbReference>
<comment type="function">
    <text evidence="4">One of the primary rRNA binding proteins, it binds directly to 16S rRNA where it helps nucleate assembly of the platform of the 30S subunit by binding and bridging several RNA helices of the 16S rRNA.</text>
</comment>
<gene>
    <name evidence="4 7" type="primary">rpsO</name>
    <name evidence="6" type="ORF">FG904_01885</name>
    <name evidence="7" type="ORF">FIV53_01870</name>
</gene>
<dbReference type="RefSeq" id="WP_139592238.1">
    <property type="nucleotide sequence ID" value="NZ_CP040825.1"/>
</dbReference>
<protein>
    <recommendedName>
        <fullName evidence="4">Small ribosomal subunit protein uS15</fullName>
    </recommendedName>
</protein>
<evidence type="ECO:0000256" key="4">
    <source>
        <dbReference type="HAMAP-Rule" id="MF_01343"/>
    </source>
</evidence>
<evidence type="ECO:0000313" key="6">
    <source>
        <dbReference type="EMBL" id="QCZ36756.1"/>
    </source>
</evidence>
<dbReference type="GO" id="GO:0003735">
    <property type="term" value="F:structural constituent of ribosome"/>
    <property type="evidence" value="ECO:0007669"/>
    <property type="project" value="InterPro"/>
</dbReference>
<keyword evidence="2 4" id="KW-0687">Ribonucleoprotein</keyword>
<sequence length="88" mass="10094">MVNKARKAELVAKYGKNAKDTGAAEVQIAILTEDIESLKPHFKNNPKDNHSRRGFLAKISQRKTLLRNLKENNFEAYSKLIDELNIRK</sequence>
<reference evidence="7 9" key="1">
    <citation type="submission" date="2019-06" db="EMBL/GenBank/DDBJ databases">
        <title>Mycoplasma nasistruthionis sp. nov. str Ms03.</title>
        <authorList>
            <person name="Botes A."/>
        </authorList>
    </citation>
    <scope>NUCLEOTIDE SEQUENCE [LARGE SCALE GENOMIC DNA]</scope>
    <source>
        <strain evidence="7 9">Ms03</strain>
    </source>
</reference>
<dbReference type="SUPFAM" id="SSF47060">
    <property type="entry name" value="S15/NS1 RNA-binding domain"/>
    <property type="match status" value="1"/>
</dbReference>
<accession>A0A4Y6I762</accession>
<dbReference type="PANTHER" id="PTHR23321">
    <property type="entry name" value="RIBOSOMAL PROTEIN S15, BACTERIAL AND ORGANELLAR"/>
    <property type="match status" value="1"/>
</dbReference>